<evidence type="ECO:0000259" key="6">
    <source>
        <dbReference type="SMART" id="SM00906"/>
    </source>
</evidence>
<organism evidence="7 8">
    <name type="scientific">Zasmidium cellare</name>
    <name type="common">Wine cellar mold</name>
    <name type="synonym">Racodium cellare</name>
    <dbReference type="NCBI Taxonomy" id="395010"/>
    <lineage>
        <taxon>Eukaryota</taxon>
        <taxon>Fungi</taxon>
        <taxon>Dikarya</taxon>
        <taxon>Ascomycota</taxon>
        <taxon>Pezizomycotina</taxon>
        <taxon>Dothideomycetes</taxon>
        <taxon>Dothideomycetidae</taxon>
        <taxon>Mycosphaerellales</taxon>
        <taxon>Mycosphaerellaceae</taxon>
        <taxon>Zasmidium</taxon>
    </lineage>
</organism>
<evidence type="ECO:0000256" key="5">
    <source>
        <dbReference type="ARBA" id="ARBA00023242"/>
    </source>
</evidence>
<protein>
    <recommendedName>
        <fullName evidence="6">Xylanolytic transcriptional activator regulatory domain-containing protein</fullName>
    </recommendedName>
</protein>
<accession>A0ABR0EJ93</accession>
<comment type="caution">
    <text evidence="7">The sequence shown here is derived from an EMBL/GenBank/DDBJ whole genome shotgun (WGS) entry which is preliminary data.</text>
</comment>
<dbReference type="PANTHER" id="PTHR47338">
    <property type="entry name" value="ZN(II)2CYS6 TRANSCRIPTION FACTOR (EUROFUNG)-RELATED"/>
    <property type="match status" value="1"/>
</dbReference>
<keyword evidence="4" id="KW-0804">Transcription</keyword>
<reference evidence="7 8" key="1">
    <citation type="journal article" date="2023" name="G3 (Bethesda)">
        <title>A chromosome-level genome assembly of Zasmidium syzygii isolated from banana leaves.</title>
        <authorList>
            <person name="van Westerhoven A.C."/>
            <person name="Mehrabi R."/>
            <person name="Talebi R."/>
            <person name="Steentjes M.B.F."/>
            <person name="Corcolon B."/>
            <person name="Chong P.A."/>
            <person name="Kema G.H.J."/>
            <person name="Seidl M.F."/>
        </authorList>
    </citation>
    <scope>NUCLEOTIDE SEQUENCE [LARGE SCALE GENOMIC DNA]</scope>
    <source>
        <strain evidence="7 8">P124</strain>
    </source>
</reference>
<dbReference type="PANTHER" id="PTHR47338:SF20">
    <property type="entry name" value="ZN(II)2CYS6 TRANSCRIPTION FACTOR (EUROFUNG)"/>
    <property type="match status" value="1"/>
</dbReference>
<gene>
    <name evidence="7" type="ORF">PRZ48_007369</name>
</gene>
<dbReference type="EMBL" id="JAXOVC010000005">
    <property type="protein sequence ID" value="KAK4501560.1"/>
    <property type="molecule type" value="Genomic_DNA"/>
</dbReference>
<name>A0ABR0EJ93_ZASCE</name>
<sequence>MALFASPSHSRQLYETVKTAIAACESAGDISTNLLAAQVLRALHEVSQGLYPAAYYSVGSCIRSCMTLGLHDKRTAAALGPQVDAWTEIEERRRLWWASLILDRYVHAGFTFRPLFNPVLDRSEVLPADDTAWDGGYISPNSLLVMSFGSTATAAPFARLCQAAHLLGKSCQHAEDRFSAVDADYHAQEAYSLGRAASSFLALIEQELADTEQGCKHNLYGAFGLCCSALLSLYYTHCCLDDDALTLADEESKVRDQGIRIELQRFAIAGLATITQKVLDFSQELCDMCEGGMVNLANPLVLNALYQTVQYLQLLDITEKGACEPF</sequence>
<evidence type="ECO:0000256" key="4">
    <source>
        <dbReference type="ARBA" id="ARBA00023163"/>
    </source>
</evidence>
<dbReference type="SMART" id="SM00906">
    <property type="entry name" value="Fungal_trans"/>
    <property type="match status" value="1"/>
</dbReference>
<feature type="domain" description="Xylanolytic transcriptional activator regulatory" evidence="6">
    <location>
        <begin position="54"/>
        <end position="133"/>
    </location>
</feature>
<keyword evidence="8" id="KW-1185">Reference proteome</keyword>
<dbReference type="CDD" id="cd12148">
    <property type="entry name" value="fungal_TF_MHR"/>
    <property type="match status" value="1"/>
</dbReference>
<evidence type="ECO:0000313" key="7">
    <source>
        <dbReference type="EMBL" id="KAK4501560.1"/>
    </source>
</evidence>
<evidence type="ECO:0000313" key="8">
    <source>
        <dbReference type="Proteomes" id="UP001305779"/>
    </source>
</evidence>
<keyword evidence="5" id="KW-0539">Nucleus</keyword>
<evidence type="ECO:0000256" key="1">
    <source>
        <dbReference type="ARBA" id="ARBA00004123"/>
    </source>
</evidence>
<dbReference type="Proteomes" id="UP001305779">
    <property type="component" value="Unassembled WGS sequence"/>
</dbReference>
<keyword evidence="3" id="KW-0805">Transcription regulation</keyword>
<dbReference type="InterPro" id="IPR050815">
    <property type="entry name" value="TF_fung"/>
</dbReference>
<comment type="subcellular location">
    <subcellularLocation>
        <location evidence="1">Nucleus</location>
    </subcellularLocation>
</comment>
<evidence type="ECO:0000256" key="3">
    <source>
        <dbReference type="ARBA" id="ARBA00023015"/>
    </source>
</evidence>
<keyword evidence="2" id="KW-0479">Metal-binding</keyword>
<proteinExistence type="predicted"/>
<dbReference type="InterPro" id="IPR007219">
    <property type="entry name" value="XnlR_reg_dom"/>
</dbReference>
<evidence type="ECO:0000256" key="2">
    <source>
        <dbReference type="ARBA" id="ARBA00022723"/>
    </source>
</evidence>
<dbReference type="Pfam" id="PF04082">
    <property type="entry name" value="Fungal_trans"/>
    <property type="match status" value="1"/>
</dbReference>